<dbReference type="EMBL" id="FOQL01000001">
    <property type="protein sequence ID" value="SFI05389.1"/>
    <property type="molecule type" value="Genomic_DNA"/>
</dbReference>
<reference evidence="4" key="1">
    <citation type="submission" date="2016-10" db="EMBL/GenBank/DDBJ databases">
        <authorList>
            <person name="Varghese N."/>
            <person name="Submissions S."/>
        </authorList>
    </citation>
    <scope>NUCLEOTIDE SEQUENCE [LARGE SCALE GENOMIC DNA]</scope>
    <source>
        <strain evidence="4">LMG 24016</strain>
    </source>
</reference>
<protein>
    <recommendedName>
        <fullName evidence="5">Pilus assembly protein Flp/PilA</fullName>
    </recommendedName>
</protein>
<proteinExistence type="predicted"/>
<dbReference type="Proteomes" id="UP000243606">
    <property type="component" value="Unassembled WGS sequence"/>
</dbReference>
<keyword evidence="2" id="KW-0472">Membrane</keyword>
<evidence type="ECO:0000313" key="3">
    <source>
        <dbReference type="EMBL" id="SFI05389.1"/>
    </source>
</evidence>
<dbReference type="AlphaFoldDB" id="A0A1I3F2C3"/>
<sequence length="85" mass="8944">MSIKSRTRQLGQGMTEYIIIVALIAISAIVVYNLFGSTVREQVGDMAAELGGGEAKSTAAATGASAQGAAETKHNLSNFKQEERK</sequence>
<feature type="compositionally biased region" description="Low complexity" evidence="1">
    <location>
        <begin position="59"/>
        <end position="70"/>
    </location>
</feature>
<organism evidence="3 4">
    <name type="scientific">Pseudomonas guineae</name>
    <dbReference type="NCBI Taxonomy" id="425504"/>
    <lineage>
        <taxon>Bacteria</taxon>
        <taxon>Pseudomonadati</taxon>
        <taxon>Pseudomonadota</taxon>
        <taxon>Gammaproteobacteria</taxon>
        <taxon>Pseudomonadales</taxon>
        <taxon>Pseudomonadaceae</taxon>
        <taxon>Pseudomonas</taxon>
    </lineage>
</organism>
<keyword evidence="4" id="KW-1185">Reference proteome</keyword>
<keyword evidence="2" id="KW-0812">Transmembrane</keyword>
<accession>A0A1I3F2C3</accession>
<feature type="transmembrane region" description="Helical" evidence="2">
    <location>
        <begin position="17"/>
        <end position="35"/>
    </location>
</feature>
<evidence type="ECO:0000313" key="4">
    <source>
        <dbReference type="Proteomes" id="UP000243606"/>
    </source>
</evidence>
<gene>
    <name evidence="3" type="ORF">SAMN05216206_1260</name>
</gene>
<keyword evidence="2" id="KW-1133">Transmembrane helix</keyword>
<name>A0A1I3F2C3_9PSED</name>
<dbReference type="RefSeq" id="WP_090240594.1">
    <property type="nucleotide sequence ID" value="NZ_CAXBNE010000093.1"/>
</dbReference>
<evidence type="ECO:0008006" key="5">
    <source>
        <dbReference type="Google" id="ProtNLM"/>
    </source>
</evidence>
<dbReference type="STRING" id="425504.SAMN05216206_1260"/>
<feature type="region of interest" description="Disordered" evidence="1">
    <location>
        <begin position="59"/>
        <end position="85"/>
    </location>
</feature>
<evidence type="ECO:0000256" key="2">
    <source>
        <dbReference type="SAM" id="Phobius"/>
    </source>
</evidence>
<evidence type="ECO:0000256" key="1">
    <source>
        <dbReference type="SAM" id="MobiDB-lite"/>
    </source>
</evidence>